<evidence type="ECO:0000313" key="3">
    <source>
        <dbReference type="Proteomes" id="UP000321820"/>
    </source>
</evidence>
<dbReference type="RefSeq" id="WP_147645733.1">
    <property type="nucleotide sequence ID" value="NZ_CP042806.1"/>
</dbReference>
<keyword evidence="2" id="KW-0645">Protease</keyword>
<sequence length="119" mass="12861">MRRLSLIRLVVAAGLTAAAALPIAMPTAAVAQQKQRTVEGKVIDGSDGALKGAVVYLKDTRTQSVKSFITSEDGAYRFGQLSQNTDYELWAVHEGKKSNTKTVSSFDSKNAFQINLKVN</sequence>
<evidence type="ECO:0000256" key="1">
    <source>
        <dbReference type="SAM" id="SignalP"/>
    </source>
</evidence>
<dbReference type="Gene3D" id="2.60.40.1120">
    <property type="entry name" value="Carboxypeptidase-like, regulatory domain"/>
    <property type="match status" value="1"/>
</dbReference>
<keyword evidence="2" id="KW-0378">Hydrolase</keyword>
<dbReference type="InterPro" id="IPR008969">
    <property type="entry name" value="CarboxyPept-like_regulatory"/>
</dbReference>
<dbReference type="OrthoDB" id="120565at2"/>
<keyword evidence="2" id="KW-0121">Carboxypeptidase</keyword>
<keyword evidence="3" id="KW-1185">Reference proteome</keyword>
<dbReference type="AlphaFoldDB" id="A0A5B9E683"/>
<dbReference type="EMBL" id="CP042806">
    <property type="protein sequence ID" value="QEE26595.1"/>
    <property type="molecule type" value="Genomic_DNA"/>
</dbReference>
<feature type="signal peptide" evidence="1">
    <location>
        <begin position="1"/>
        <end position="31"/>
    </location>
</feature>
<organism evidence="2 3">
    <name type="scientific">Terriglobus albidus</name>
    <dbReference type="NCBI Taxonomy" id="1592106"/>
    <lineage>
        <taxon>Bacteria</taxon>
        <taxon>Pseudomonadati</taxon>
        <taxon>Acidobacteriota</taxon>
        <taxon>Terriglobia</taxon>
        <taxon>Terriglobales</taxon>
        <taxon>Acidobacteriaceae</taxon>
        <taxon>Terriglobus</taxon>
    </lineage>
</organism>
<gene>
    <name evidence="2" type="ORF">FTW19_00375</name>
</gene>
<feature type="chain" id="PRO_5022780070" evidence="1">
    <location>
        <begin position="32"/>
        <end position="119"/>
    </location>
</feature>
<accession>A0A5B9E683</accession>
<evidence type="ECO:0000313" key="2">
    <source>
        <dbReference type="EMBL" id="QEE26595.1"/>
    </source>
</evidence>
<reference evidence="2 3" key="1">
    <citation type="submission" date="2019-08" db="EMBL/GenBank/DDBJ databases">
        <title>Complete genome sequence of Terriglobus albidus strain ORNL.</title>
        <authorList>
            <person name="Podar M."/>
        </authorList>
    </citation>
    <scope>NUCLEOTIDE SEQUENCE [LARGE SCALE GENOMIC DNA]</scope>
    <source>
        <strain evidence="2 3">ORNL</strain>
    </source>
</reference>
<name>A0A5B9E683_9BACT</name>
<dbReference type="Proteomes" id="UP000321820">
    <property type="component" value="Chromosome"/>
</dbReference>
<proteinExistence type="predicted"/>
<protein>
    <submittedName>
        <fullName evidence="2">Carboxypeptidase regulatory-like domain-containing protein</fullName>
    </submittedName>
</protein>
<keyword evidence="1" id="KW-0732">Signal</keyword>
<dbReference type="KEGG" id="talb:FTW19_00375"/>
<dbReference type="SUPFAM" id="SSF49464">
    <property type="entry name" value="Carboxypeptidase regulatory domain-like"/>
    <property type="match status" value="1"/>
</dbReference>
<dbReference type="Pfam" id="PF13620">
    <property type="entry name" value="CarboxypepD_reg"/>
    <property type="match status" value="1"/>
</dbReference>
<dbReference type="GO" id="GO:0004180">
    <property type="term" value="F:carboxypeptidase activity"/>
    <property type="evidence" value="ECO:0007669"/>
    <property type="project" value="UniProtKB-KW"/>
</dbReference>